<protein>
    <recommendedName>
        <fullName evidence="1">F-box domain-containing protein</fullName>
    </recommendedName>
</protein>
<gene>
    <name evidence="2" type="ORF">CKM354_000755000</name>
</gene>
<proteinExistence type="predicted"/>
<comment type="caution">
    <text evidence="2">The sequence shown here is derived from an EMBL/GenBank/DDBJ whole genome shotgun (WGS) entry which is preliminary data.</text>
</comment>
<keyword evidence="3" id="KW-1185">Reference proteome</keyword>
<evidence type="ECO:0000313" key="3">
    <source>
        <dbReference type="Proteomes" id="UP000825890"/>
    </source>
</evidence>
<evidence type="ECO:0000313" key="2">
    <source>
        <dbReference type="EMBL" id="GIZ44350.1"/>
    </source>
</evidence>
<dbReference type="RefSeq" id="XP_044658837.1">
    <property type="nucleotide sequence ID" value="XM_044802902.1"/>
</dbReference>
<reference evidence="2 3" key="1">
    <citation type="submission" date="2021-01" db="EMBL/GenBank/DDBJ databases">
        <title>Cercospora kikuchii MAFF 305040 whole genome shotgun sequence.</title>
        <authorList>
            <person name="Kashiwa T."/>
            <person name="Suzuki T."/>
        </authorList>
    </citation>
    <scope>NUCLEOTIDE SEQUENCE [LARGE SCALE GENOMIC DNA]</scope>
    <source>
        <strain evidence="2 3">MAFF 305040</strain>
    </source>
</reference>
<feature type="domain" description="F-box" evidence="1">
    <location>
        <begin position="63"/>
        <end position="113"/>
    </location>
</feature>
<sequence>MPRSWINVKALTKKLAPTPSNRFQALANCDDPWQNGDRKFCETCRTTGHTEEEHASIPDPGATTSIQTLPAELRLDILSMLSPTEIQRFRGVSKDSKELIDAPDNKTALFPTREKFEQQYLADSNYFLGSPEEPSLPRFLFTFLSRRGLWKDNRHTRLLIQTAVLQWSANWSRKAKKRVQISHVSSAIHFCSYLTKIGECLVQAYIDEHCPELTASIHDGWARKMRDVYNHHVFIAHIDTPENFVGLQYLISELGLPLSREQLFQWYMDIKAHREPSLPTYPPSVIDKSDGNGLLRIPLSGDPCLEKPEFPITSVIYWDQTPESFRNHSNEWLTHVDGRCSAWKLSQILGENFPKLICGVGICVKTKWAYDLITKAKHNKKIPLTDWQRAAILEQLYLW</sequence>
<dbReference type="PROSITE" id="PS50181">
    <property type="entry name" value="FBOX"/>
    <property type="match status" value="1"/>
</dbReference>
<dbReference type="GeneID" id="68293125"/>
<dbReference type="SUPFAM" id="SSF81383">
    <property type="entry name" value="F-box domain"/>
    <property type="match status" value="1"/>
</dbReference>
<dbReference type="AlphaFoldDB" id="A0A9P3CRC2"/>
<dbReference type="Pfam" id="PF00646">
    <property type="entry name" value="F-box"/>
    <property type="match status" value="1"/>
</dbReference>
<accession>A0A9P3CRC2</accession>
<dbReference type="InterPro" id="IPR001810">
    <property type="entry name" value="F-box_dom"/>
</dbReference>
<dbReference type="OrthoDB" id="3639440at2759"/>
<name>A0A9P3CRC2_9PEZI</name>
<dbReference type="InterPro" id="IPR036047">
    <property type="entry name" value="F-box-like_dom_sf"/>
</dbReference>
<dbReference type="Proteomes" id="UP000825890">
    <property type="component" value="Unassembled WGS sequence"/>
</dbReference>
<evidence type="ECO:0000259" key="1">
    <source>
        <dbReference type="PROSITE" id="PS50181"/>
    </source>
</evidence>
<organism evidence="2 3">
    <name type="scientific">Cercospora kikuchii</name>
    <dbReference type="NCBI Taxonomy" id="84275"/>
    <lineage>
        <taxon>Eukaryota</taxon>
        <taxon>Fungi</taxon>
        <taxon>Dikarya</taxon>
        <taxon>Ascomycota</taxon>
        <taxon>Pezizomycotina</taxon>
        <taxon>Dothideomycetes</taxon>
        <taxon>Dothideomycetidae</taxon>
        <taxon>Mycosphaerellales</taxon>
        <taxon>Mycosphaerellaceae</taxon>
        <taxon>Cercospora</taxon>
    </lineage>
</organism>
<dbReference type="EMBL" id="BOLY01000004">
    <property type="protein sequence ID" value="GIZ44350.1"/>
    <property type="molecule type" value="Genomic_DNA"/>
</dbReference>